<feature type="domain" description="DTW" evidence="7">
    <location>
        <begin position="22"/>
        <end position="203"/>
    </location>
</feature>
<dbReference type="EC" id="2.5.1.25" evidence="1"/>
<name>A0A7R9KC41_9ACAR</name>
<evidence type="ECO:0000256" key="5">
    <source>
        <dbReference type="ARBA" id="ARBA00034489"/>
    </source>
</evidence>
<accession>A0A7R9KC41</accession>
<proteinExistence type="inferred from homology"/>
<sequence length="241" mass="27162">MCDNMDDVLQELADISAEPPLKRQLCLKCGRPLPVCWCPHLPAVPIETKNRVVILQHPNEEKRCLRTAKILELSLSCGQCVVLRGKRFSTFKYPVLKEVIGDQTQDDSNSKRKTILVYPGMGSQPLSELSTEDSYNIILIDGTWSQTRSIYAQNSPILRRNGLALGGYLQTDDTSAAETTIVIYEKLTNPLIALCDFQLSFGAVSHHSKEFLIMNGLYTKPLTKRIQQKLSNKQDIKQLIR</sequence>
<keyword evidence="4" id="KW-0819">tRNA processing</keyword>
<dbReference type="GO" id="GO:0008033">
    <property type="term" value="P:tRNA processing"/>
    <property type="evidence" value="ECO:0007669"/>
    <property type="project" value="UniProtKB-KW"/>
</dbReference>
<keyword evidence="9" id="KW-1185">Reference proteome</keyword>
<comment type="catalytic activity">
    <reaction evidence="6">
        <text>a uridine in tRNA + S-adenosyl-L-methionine = a 3-[(3S)-3-amino-3-carboxypropyl]uridine in tRNA + S-methyl-5'-thioadenosine + H(+)</text>
        <dbReference type="Rhea" id="RHEA:62432"/>
        <dbReference type="Rhea" id="RHEA-COMP:13339"/>
        <dbReference type="Rhea" id="RHEA-COMP:16092"/>
        <dbReference type="ChEBI" id="CHEBI:15378"/>
        <dbReference type="ChEBI" id="CHEBI:17509"/>
        <dbReference type="ChEBI" id="CHEBI:59789"/>
        <dbReference type="ChEBI" id="CHEBI:65315"/>
        <dbReference type="ChEBI" id="CHEBI:82930"/>
        <dbReference type="EC" id="2.5.1.25"/>
    </reaction>
</comment>
<feature type="non-terminal residue" evidence="8">
    <location>
        <position position="1"/>
    </location>
</feature>
<dbReference type="SMART" id="SM01144">
    <property type="entry name" value="DTW"/>
    <property type="match status" value="1"/>
</dbReference>
<evidence type="ECO:0000256" key="3">
    <source>
        <dbReference type="ARBA" id="ARBA00022691"/>
    </source>
</evidence>
<evidence type="ECO:0000256" key="2">
    <source>
        <dbReference type="ARBA" id="ARBA00022679"/>
    </source>
</evidence>
<dbReference type="Pfam" id="PF03942">
    <property type="entry name" value="DTW"/>
    <property type="match status" value="1"/>
</dbReference>
<evidence type="ECO:0000256" key="4">
    <source>
        <dbReference type="ARBA" id="ARBA00022694"/>
    </source>
</evidence>
<organism evidence="8">
    <name type="scientific">Medioppia subpectinata</name>
    <dbReference type="NCBI Taxonomy" id="1979941"/>
    <lineage>
        <taxon>Eukaryota</taxon>
        <taxon>Metazoa</taxon>
        <taxon>Ecdysozoa</taxon>
        <taxon>Arthropoda</taxon>
        <taxon>Chelicerata</taxon>
        <taxon>Arachnida</taxon>
        <taxon>Acari</taxon>
        <taxon>Acariformes</taxon>
        <taxon>Sarcoptiformes</taxon>
        <taxon>Oribatida</taxon>
        <taxon>Brachypylina</taxon>
        <taxon>Oppioidea</taxon>
        <taxon>Oppiidae</taxon>
        <taxon>Medioppia</taxon>
    </lineage>
</organism>
<dbReference type="GO" id="GO:0016432">
    <property type="term" value="F:tRNA-uridine aminocarboxypropyltransferase activity"/>
    <property type="evidence" value="ECO:0007669"/>
    <property type="project" value="UniProtKB-EC"/>
</dbReference>
<dbReference type="OrthoDB" id="408541at2759"/>
<evidence type="ECO:0000313" key="8">
    <source>
        <dbReference type="EMBL" id="CAD7620293.1"/>
    </source>
</evidence>
<keyword evidence="3" id="KW-0949">S-adenosyl-L-methionine</keyword>
<dbReference type="EMBL" id="CAJPIZ010000194">
    <property type="protein sequence ID" value="CAG2100723.1"/>
    <property type="molecule type" value="Genomic_DNA"/>
</dbReference>
<evidence type="ECO:0000259" key="7">
    <source>
        <dbReference type="SMART" id="SM01144"/>
    </source>
</evidence>
<dbReference type="PANTHER" id="PTHR21392:SF0">
    <property type="entry name" value="TRNA-URIDINE AMINOCARBOXYPROPYLTRANSFERASE 2"/>
    <property type="match status" value="1"/>
</dbReference>
<dbReference type="Proteomes" id="UP000759131">
    <property type="component" value="Unassembled WGS sequence"/>
</dbReference>
<keyword evidence="2" id="KW-0808">Transferase</keyword>
<evidence type="ECO:0000256" key="1">
    <source>
        <dbReference type="ARBA" id="ARBA00012386"/>
    </source>
</evidence>
<dbReference type="PANTHER" id="PTHR21392">
    <property type="entry name" value="TRNA-URIDINE AMINOCARBOXYPROPYLTRANSFERASE 2"/>
    <property type="match status" value="1"/>
</dbReference>
<dbReference type="InterPro" id="IPR005636">
    <property type="entry name" value="DTW"/>
</dbReference>
<gene>
    <name evidence="8" type="ORF">OSB1V03_LOCUS783</name>
</gene>
<dbReference type="AlphaFoldDB" id="A0A7R9KC41"/>
<protein>
    <recommendedName>
        <fullName evidence="1">tRNA-uridine aminocarboxypropyltransferase</fullName>
        <ecNumber evidence="1">2.5.1.25</ecNumber>
    </recommendedName>
</protein>
<dbReference type="InterPro" id="IPR039262">
    <property type="entry name" value="DTWD2/TAPT"/>
</dbReference>
<evidence type="ECO:0000256" key="6">
    <source>
        <dbReference type="ARBA" id="ARBA00048718"/>
    </source>
</evidence>
<comment type="similarity">
    <text evidence="5">Belongs to the TDD superfamily. DTWD2 family.</text>
</comment>
<dbReference type="EMBL" id="OC854769">
    <property type="protein sequence ID" value="CAD7620293.1"/>
    <property type="molecule type" value="Genomic_DNA"/>
</dbReference>
<evidence type="ECO:0000313" key="9">
    <source>
        <dbReference type="Proteomes" id="UP000759131"/>
    </source>
</evidence>
<reference evidence="8" key="1">
    <citation type="submission" date="2020-11" db="EMBL/GenBank/DDBJ databases">
        <authorList>
            <person name="Tran Van P."/>
        </authorList>
    </citation>
    <scope>NUCLEOTIDE SEQUENCE</scope>
</reference>